<reference evidence="2 3" key="1">
    <citation type="submission" date="2023-01" db="EMBL/GenBank/DDBJ databases">
        <title>Analysis of 21 Apiospora genomes using comparative genomics revels a genus with tremendous synthesis potential of carbohydrate active enzymes and secondary metabolites.</title>
        <authorList>
            <person name="Sorensen T."/>
        </authorList>
    </citation>
    <scope>NUCLEOTIDE SEQUENCE [LARGE SCALE GENOMIC DNA]</scope>
    <source>
        <strain evidence="2 3">CBS 114990</strain>
    </source>
</reference>
<keyword evidence="1" id="KW-0732">Signal</keyword>
<dbReference type="GeneID" id="92039426"/>
<comment type="caution">
    <text evidence="2">The sequence shown here is derived from an EMBL/GenBank/DDBJ whole genome shotgun (WGS) entry which is preliminary data.</text>
</comment>
<evidence type="ECO:0000313" key="2">
    <source>
        <dbReference type="EMBL" id="KAK8091690.1"/>
    </source>
</evidence>
<feature type="chain" id="PRO_5046184505" evidence="1">
    <location>
        <begin position="18"/>
        <end position="70"/>
    </location>
</feature>
<evidence type="ECO:0000256" key="1">
    <source>
        <dbReference type="SAM" id="SignalP"/>
    </source>
</evidence>
<gene>
    <name evidence="2" type="ORF">PG997_002051</name>
</gene>
<accession>A0ABR1X8A9</accession>
<dbReference type="RefSeq" id="XP_066673662.1">
    <property type="nucleotide sequence ID" value="XM_066806366.1"/>
</dbReference>
<dbReference type="Proteomes" id="UP001433268">
    <property type="component" value="Unassembled WGS sequence"/>
</dbReference>
<keyword evidence="3" id="KW-1185">Reference proteome</keyword>
<name>A0ABR1X8A9_9PEZI</name>
<protein>
    <submittedName>
        <fullName evidence="2">Uncharacterized protein</fullName>
    </submittedName>
</protein>
<evidence type="ECO:0000313" key="3">
    <source>
        <dbReference type="Proteomes" id="UP001433268"/>
    </source>
</evidence>
<feature type="signal peptide" evidence="1">
    <location>
        <begin position="1"/>
        <end position="17"/>
    </location>
</feature>
<sequence>MRAAALILAFAAAMVAASPAMSINNLNGRADCFCDESSCDGPPAAPMVLALRIPGISWEGGLHIDNDGKG</sequence>
<organism evidence="2 3">
    <name type="scientific">Apiospora hydei</name>
    <dbReference type="NCBI Taxonomy" id="1337664"/>
    <lineage>
        <taxon>Eukaryota</taxon>
        <taxon>Fungi</taxon>
        <taxon>Dikarya</taxon>
        <taxon>Ascomycota</taxon>
        <taxon>Pezizomycotina</taxon>
        <taxon>Sordariomycetes</taxon>
        <taxon>Xylariomycetidae</taxon>
        <taxon>Amphisphaeriales</taxon>
        <taxon>Apiosporaceae</taxon>
        <taxon>Apiospora</taxon>
    </lineage>
</organism>
<dbReference type="EMBL" id="JAQQWN010000003">
    <property type="protein sequence ID" value="KAK8091690.1"/>
    <property type="molecule type" value="Genomic_DNA"/>
</dbReference>
<proteinExistence type="predicted"/>